<dbReference type="RefSeq" id="XP_815457.1">
    <property type="nucleotide sequence ID" value="XM_810364.1"/>
</dbReference>
<comment type="caution">
    <text evidence="3">The sequence shown here is derived from an EMBL/GenBank/DDBJ whole genome shotgun (WGS) entry which is preliminary data.</text>
</comment>
<keyword evidence="2" id="KW-1133">Transmembrane helix</keyword>
<dbReference type="PaxDb" id="353153-Q4DM42"/>
<name>Q4DM42_TRYCC</name>
<sequence length="345" mass="37236">MGVFYFLLLAWGSEGMMALRWSAGCLFGIYISVTPLLDCALAVAGGGLPLNLFVFFFLITSVVCGLPVMNFSTVVGADGVPQEALLVRERSLLQEAEAWVTSLRARLGALESRASDYGVGPPHSAGSYSAENVRLTNGGAAACGVSPPSPVIFRDVEEPRQPHATLQQQQQACASPGAAAMGECRFSGSDEDEELCAAKSENAALLAAVEECQLRLSEWRQRRREQQRQPPGLKKTSRGDDGECVGGALSLLARCSFAEAKRNRLHREVQELSTACDNERAVHASIADELHHVSAWAERVHRKRLLLMTERAVTMDLAREEHANASITATLQAVLSKRSSTNGSL</sequence>
<feature type="transmembrane region" description="Helical" evidence="2">
    <location>
        <begin position="50"/>
        <end position="69"/>
    </location>
</feature>
<proteinExistence type="predicted"/>
<evidence type="ECO:0000256" key="1">
    <source>
        <dbReference type="SAM" id="MobiDB-lite"/>
    </source>
</evidence>
<reference evidence="3 4" key="1">
    <citation type="journal article" date="2005" name="Science">
        <title>The genome sequence of Trypanosoma cruzi, etiologic agent of Chagas disease.</title>
        <authorList>
            <person name="El-Sayed N.M."/>
            <person name="Myler P.J."/>
            <person name="Bartholomeu D.C."/>
            <person name="Nilsson D."/>
            <person name="Aggarwal G."/>
            <person name="Tran A.N."/>
            <person name="Ghedin E."/>
            <person name="Worthey E.A."/>
            <person name="Delcher A.L."/>
            <person name="Blandin G."/>
            <person name="Westenberger S.J."/>
            <person name="Caler E."/>
            <person name="Cerqueira G.C."/>
            <person name="Branche C."/>
            <person name="Haas B."/>
            <person name="Anupama A."/>
            <person name="Arner E."/>
            <person name="Aslund L."/>
            <person name="Attipoe P."/>
            <person name="Bontempi E."/>
            <person name="Bringaud F."/>
            <person name="Burton P."/>
            <person name="Cadag E."/>
            <person name="Campbell D.A."/>
            <person name="Carrington M."/>
            <person name="Crabtree J."/>
            <person name="Darban H."/>
            <person name="da Silveira J.F."/>
            <person name="de Jong P."/>
            <person name="Edwards K."/>
            <person name="Englund P.T."/>
            <person name="Fazelina G."/>
            <person name="Feldblyum T."/>
            <person name="Ferella M."/>
            <person name="Frasch A.C."/>
            <person name="Gull K."/>
            <person name="Horn D."/>
            <person name="Hou L."/>
            <person name="Huang Y."/>
            <person name="Kindlund E."/>
            <person name="Klingbeil M."/>
            <person name="Kluge S."/>
            <person name="Koo H."/>
            <person name="Lacerda D."/>
            <person name="Levin M.J."/>
            <person name="Lorenzi H."/>
            <person name="Louie T."/>
            <person name="Machado C.R."/>
            <person name="McCulloch R."/>
            <person name="McKenna A."/>
            <person name="Mizuno Y."/>
            <person name="Mottram J.C."/>
            <person name="Nelson S."/>
            <person name="Ochaya S."/>
            <person name="Osoegawa K."/>
            <person name="Pai G."/>
            <person name="Parsons M."/>
            <person name="Pentony M."/>
            <person name="Pettersson U."/>
            <person name="Pop M."/>
            <person name="Ramirez J.L."/>
            <person name="Rinta J."/>
            <person name="Robertson L."/>
            <person name="Salzberg S.L."/>
            <person name="Sanchez D.O."/>
            <person name="Seyler A."/>
            <person name="Sharma R."/>
            <person name="Shetty J."/>
            <person name="Simpson A.J."/>
            <person name="Sisk E."/>
            <person name="Tammi M.T."/>
            <person name="Tarleton R."/>
            <person name="Teixeira S."/>
            <person name="Van Aken S."/>
            <person name="Vogt C."/>
            <person name="Ward P.N."/>
            <person name="Wickstead B."/>
            <person name="Wortman J."/>
            <person name="White O."/>
            <person name="Fraser C.M."/>
            <person name="Stuart K.D."/>
            <person name="Andersson B."/>
        </authorList>
    </citation>
    <scope>NUCLEOTIDE SEQUENCE [LARGE SCALE GENOMIC DNA]</scope>
    <source>
        <strain evidence="3 4">CL Brener</strain>
    </source>
</reference>
<dbReference type="InParanoid" id="Q4DM42"/>
<keyword evidence="2" id="KW-0812">Transmembrane</keyword>
<dbReference type="GeneID" id="3547164"/>
<evidence type="ECO:0000313" key="3">
    <source>
        <dbReference type="EMBL" id="EAN93606.1"/>
    </source>
</evidence>
<dbReference type="AlphaFoldDB" id="Q4DM42"/>
<protein>
    <submittedName>
        <fullName evidence="3">Uncharacterized protein</fullName>
    </submittedName>
</protein>
<organism evidence="3 4">
    <name type="scientific">Trypanosoma cruzi (strain CL Brener)</name>
    <dbReference type="NCBI Taxonomy" id="353153"/>
    <lineage>
        <taxon>Eukaryota</taxon>
        <taxon>Discoba</taxon>
        <taxon>Euglenozoa</taxon>
        <taxon>Kinetoplastea</taxon>
        <taxon>Metakinetoplastina</taxon>
        <taxon>Trypanosomatida</taxon>
        <taxon>Trypanosomatidae</taxon>
        <taxon>Trypanosoma</taxon>
        <taxon>Schizotrypanum</taxon>
    </lineage>
</organism>
<evidence type="ECO:0000256" key="2">
    <source>
        <dbReference type="SAM" id="Phobius"/>
    </source>
</evidence>
<accession>Q4DM42</accession>
<feature type="region of interest" description="Disordered" evidence="1">
    <location>
        <begin position="220"/>
        <end position="240"/>
    </location>
</feature>
<dbReference type="KEGG" id="tcr:506425.150"/>
<feature type="transmembrane region" description="Helical" evidence="2">
    <location>
        <begin position="20"/>
        <end position="43"/>
    </location>
</feature>
<dbReference type="EMBL" id="AAHK01000339">
    <property type="protein sequence ID" value="EAN93606.1"/>
    <property type="molecule type" value="Genomic_DNA"/>
</dbReference>
<keyword evidence="2" id="KW-0472">Membrane</keyword>
<keyword evidence="4" id="KW-1185">Reference proteome</keyword>
<evidence type="ECO:0000313" key="4">
    <source>
        <dbReference type="Proteomes" id="UP000002296"/>
    </source>
</evidence>
<gene>
    <name evidence="3" type="ORF">Tc00.1047053506425.150</name>
</gene>
<dbReference type="Proteomes" id="UP000002296">
    <property type="component" value="Unassembled WGS sequence"/>
</dbReference>